<evidence type="ECO:0000256" key="5">
    <source>
        <dbReference type="ARBA" id="ARBA00023008"/>
    </source>
</evidence>
<evidence type="ECO:0000256" key="2">
    <source>
        <dbReference type="ARBA" id="ARBA00022505"/>
    </source>
</evidence>
<dbReference type="PANTHER" id="PTHR11908">
    <property type="entry name" value="XANTHINE DEHYDROGENASE"/>
    <property type="match status" value="1"/>
</dbReference>
<comment type="cofactor">
    <cofactor evidence="7">
        <name>Mo-molybdopterin cytosine dinucleotide</name>
        <dbReference type="ChEBI" id="CHEBI:71308"/>
    </cofactor>
</comment>
<dbReference type="PANTHER" id="PTHR11908:SF132">
    <property type="entry name" value="ALDEHYDE OXIDASE 1-RELATED"/>
    <property type="match status" value="1"/>
</dbReference>
<evidence type="ECO:0000256" key="7">
    <source>
        <dbReference type="ARBA" id="ARBA00053029"/>
    </source>
</evidence>
<evidence type="ECO:0000256" key="3">
    <source>
        <dbReference type="ARBA" id="ARBA00022723"/>
    </source>
</evidence>
<name>A0A2R8BR93_9RHOB</name>
<dbReference type="InterPro" id="IPR016208">
    <property type="entry name" value="Ald_Oxase/xanthine_DH-like"/>
</dbReference>
<evidence type="ECO:0000256" key="10">
    <source>
        <dbReference type="ARBA" id="ARBA00066587"/>
    </source>
</evidence>
<dbReference type="GO" id="GO:0008805">
    <property type="term" value="F:carbon-monoxide oxygenase activity"/>
    <property type="evidence" value="ECO:0007669"/>
    <property type="project" value="UniProtKB-EC"/>
</dbReference>
<dbReference type="NCBIfam" id="TIGR02416">
    <property type="entry name" value="CO_dehy_Mo_lg"/>
    <property type="match status" value="1"/>
</dbReference>
<dbReference type="InterPro" id="IPR036856">
    <property type="entry name" value="Ald_Oxase/Xan_DH_a/b_sf"/>
</dbReference>
<dbReference type="Gene3D" id="3.30.365.10">
    <property type="entry name" value="Aldehyde oxidase/xanthine dehydrogenase, molybdopterin binding domain"/>
    <property type="match status" value="4"/>
</dbReference>
<evidence type="ECO:0000256" key="8">
    <source>
        <dbReference type="ARBA" id="ARBA00056654"/>
    </source>
</evidence>
<dbReference type="InterPro" id="IPR046867">
    <property type="entry name" value="AldOxase/xan_DH_MoCoBD2"/>
</dbReference>
<dbReference type="Pfam" id="PF01315">
    <property type="entry name" value="Ald_Xan_dh_C"/>
    <property type="match status" value="1"/>
</dbReference>
<dbReference type="Proteomes" id="UP000244912">
    <property type="component" value="Unassembled WGS sequence"/>
</dbReference>
<dbReference type="InterPro" id="IPR037165">
    <property type="entry name" value="AldOxase/xan_DH_Mopterin-bd_sf"/>
</dbReference>
<dbReference type="GO" id="GO:0005507">
    <property type="term" value="F:copper ion binding"/>
    <property type="evidence" value="ECO:0007669"/>
    <property type="project" value="InterPro"/>
</dbReference>
<evidence type="ECO:0000256" key="6">
    <source>
        <dbReference type="ARBA" id="ARBA00050098"/>
    </source>
</evidence>
<dbReference type="RefSeq" id="WP_108892541.1">
    <property type="nucleotide sequence ID" value="NZ_ONZF01000001.1"/>
</dbReference>
<dbReference type="GO" id="GO:0043885">
    <property type="term" value="F:anaerobic carbon-monoxide dehydrogenase activity"/>
    <property type="evidence" value="ECO:0007669"/>
    <property type="project" value="InterPro"/>
</dbReference>
<keyword evidence="5" id="KW-0186">Copper</keyword>
<dbReference type="Pfam" id="PF20256">
    <property type="entry name" value="MoCoBD_2"/>
    <property type="match status" value="1"/>
</dbReference>
<dbReference type="InterPro" id="IPR012780">
    <property type="entry name" value="CO_Mo_DH_lsu"/>
</dbReference>
<dbReference type="Pfam" id="PF02738">
    <property type="entry name" value="MoCoBD_1"/>
    <property type="match status" value="1"/>
</dbReference>
<evidence type="ECO:0000313" key="13">
    <source>
        <dbReference type="EMBL" id="SPJ22687.1"/>
    </source>
</evidence>
<dbReference type="SUPFAM" id="SSF54665">
    <property type="entry name" value="CO dehydrogenase molybdoprotein N-domain-like"/>
    <property type="match status" value="1"/>
</dbReference>
<comment type="cofactor">
    <cofactor evidence="1">
        <name>Cu(+)</name>
        <dbReference type="ChEBI" id="CHEBI:49552"/>
    </cofactor>
</comment>
<dbReference type="OrthoDB" id="9758509at2"/>
<comment type="subunit">
    <text evidence="9">Dimer of heterotrimers. Each heterotrimer consists of a large, a medium and a small subunit.</text>
</comment>
<accession>A0A2R8BR93</accession>
<comment type="function">
    <text evidence="8">Catalyzes the oxidation of carbon monoxide to carbon dioxide.</text>
</comment>
<keyword evidence="14" id="KW-1185">Reference proteome</keyword>
<protein>
    <recommendedName>
        <fullName evidence="11">Carbon monoxide dehydrogenase large chain</fullName>
        <ecNumber evidence="10">1.2.5.3</ecNumber>
    </recommendedName>
</protein>
<dbReference type="InterPro" id="IPR000674">
    <property type="entry name" value="Ald_Oxase/Xan_DH_a/b"/>
</dbReference>
<keyword evidence="2" id="KW-0500">Molybdenum</keyword>
<dbReference type="SUPFAM" id="SSF56003">
    <property type="entry name" value="Molybdenum cofactor-binding domain"/>
    <property type="match status" value="1"/>
</dbReference>
<dbReference type="FunFam" id="3.30.365.10:FF:000005">
    <property type="entry name" value="Carbon monoxide dehydrogenase large chain"/>
    <property type="match status" value="1"/>
</dbReference>
<organism evidence="13 14">
    <name type="scientific">Palleronia abyssalis</name>
    <dbReference type="NCBI Taxonomy" id="1501240"/>
    <lineage>
        <taxon>Bacteria</taxon>
        <taxon>Pseudomonadati</taxon>
        <taxon>Pseudomonadota</taxon>
        <taxon>Alphaproteobacteria</taxon>
        <taxon>Rhodobacterales</taxon>
        <taxon>Roseobacteraceae</taxon>
        <taxon>Palleronia</taxon>
    </lineage>
</organism>
<keyword evidence="4 13" id="KW-0560">Oxidoreductase</keyword>
<feature type="domain" description="Aldehyde oxidase/xanthine dehydrogenase a/b hammerhead" evidence="12">
    <location>
        <begin position="31"/>
        <end position="140"/>
    </location>
</feature>
<dbReference type="GO" id="GO:0030151">
    <property type="term" value="F:molybdenum ion binding"/>
    <property type="evidence" value="ECO:0007669"/>
    <property type="project" value="InterPro"/>
</dbReference>
<evidence type="ECO:0000256" key="9">
    <source>
        <dbReference type="ARBA" id="ARBA00066077"/>
    </source>
</evidence>
<dbReference type="InterPro" id="IPR008274">
    <property type="entry name" value="AldOxase/xan_DH_MoCoBD1"/>
</dbReference>
<dbReference type="SMART" id="SM01008">
    <property type="entry name" value="Ald_Xan_dh_C"/>
    <property type="match status" value="1"/>
</dbReference>
<proteinExistence type="predicted"/>
<evidence type="ECO:0000259" key="12">
    <source>
        <dbReference type="SMART" id="SM01008"/>
    </source>
</evidence>
<dbReference type="AlphaFoldDB" id="A0A2R8BR93"/>
<reference evidence="14" key="1">
    <citation type="submission" date="2018-03" db="EMBL/GenBank/DDBJ databases">
        <authorList>
            <person name="Rodrigo-Torres L."/>
            <person name="Arahal R. D."/>
            <person name="Lucena T."/>
        </authorList>
    </citation>
    <scope>NUCLEOTIDE SEQUENCE [LARGE SCALE GENOMIC DNA]</scope>
    <source>
        <strain evidence="14">CECT 8504</strain>
    </source>
</reference>
<evidence type="ECO:0000256" key="1">
    <source>
        <dbReference type="ARBA" id="ARBA00001960"/>
    </source>
</evidence>
<dbReference type="EMBL" id="ONZF01000001">
    <property type="protein sequence ID" value="SPJ22687.1"/>
    <property type="molecule type" value="Genomic_DNA"/>
</dbReference>
<dbReference type="Gene3D" id="3.90.1170.50">
    <property type="entry name" value="Aldehyde oxidase/xanthine dehydrogenase, a/b hammerhead"/>
    <property type="match status" value="1"/>
</dbReference>
<dbReference type="FunFam" id="3.30.365.10:FF:000001">
    <property type="entry name" value="Xanthine dehydrogenase oxidase"/>
    <property type="match status" value="1"/>
</dbReference>
<sequence length="808" mass="88138">MKDEITREDRVDALGGMGCKRKRVEDARFTQGKGKYVDDIKLPGMLFGDFVRSPYAHARIKSIDTSAALAVDGVVAVLTADDLRPLGLHWMPTLAGDKQMVLADGKVLFQGQEVAYVVARDRYIAADAVELVEVEYEDLPVLVDPFEALKSDVVLREDLVAEDGSLPDGAHGPRKHPNHIFTWEVGEKEATAQVIDSAEIVAEESMYYHRTHPCPLETCGCVASMDKVNGKLTLWGTFQAPHAIRTIVSLISGIEEHNIRVISPDIGGGFGNKVGAYAGYVCSVVASIVTGVSVKWIEDRMENLMTTAFARDYWMKGRISATPEGKITGLWCEVTADHGGFDACADPTKFPAGFMNICTGSYDIPTAYLAVDGVYTNKAPGGVSYRCSFRVTEAVYFIERMIEVLAIELNMDAAELRRINFIRKDQFPYQSALGWEYDSGDYHTAWDKALKAVDYDGLRAEQAQRVEEFKAGKTRKLMGVGLSFFTEIVGAGPVKNCDILGLGMFDSCEIRIHPTGSAIARLGTISQGQGHATTFAQILASEIGLPADSITIEEGDTDTAPYGLGTYGSRSTPVAGAATAMAGRKIRAKAQMIAAYLLEVHDDDVEFDVDRFAVKGAPEKFKTMKEIAFAAYNQAIPGIEPGLEAVSYYDPPNMTYPFGAYVCVMDIDVDTGVTDIRRFYALDDCGTRINPMIIEGQVHGGLTEALAVALGQEIAYDDMGNVKTGTLMDFFLPTAWEVPNYETDYTVTPSPHHPIGAKGVGESPHVGGVPCFSNAVNDAFRAFGLRHTNMPHDHWRIWKTANDLGLHG</sequence>
<keyword evidence="3" id="KW-0479">Metal-binding</keyword>
<comment type="catalytic activity">
    <reaction evidence="6">
        <text>CO + a quinone + H2O = a quinol + CO2</text>
        <dbReference type="Rhea" id="RHEA:48880"/>
        <dbReference type="ChEBI" id="CHEBI:15377"/>
        <dbReference type="ChEBI" id="CHEBI:16526"/>
        <dbReference type="ChEBI" id="CHEBI:17245"/>
        <dbReference type="ChEBI" id="CHEBI:24646"/>
        <dbReference type="ChEBI" id="CHEBI:132124"/>
        <dbReference type="EC" id="1.2.5.3"/>
    </reaction>
</comment>
<dbReference type="FunFam" id="3.90.1170.50:FF:000006">
    <property type="entry name" value="Carbon monoxide dehydrogenase large chain"/>
    <property type="match status" value="1"/>
</dbReference>
<evidence type="ECO:0000256" key="11">
    <source>
        <dbReference type="ARBA" id="ARBA00073203"/>
    </source>
</evidence>
<dbReference type="EC" id="1.2.5.3" evidence="10"/>
<dbReference type="GO" id="GO:0005506">
    <property type="term" value="F:iron ion binding"/>
    <property type="evidence" value="ECO:0007669"/>
    <property type="project" value="InterPro"/>
</dbReference>
<gene>
    <name evidence="13" type="primary">coxL</name>
    <name evidence="13" type="ORF">PAA8504_00484</name>
</gene>
<evidence type="ECO:0000256" key="4">
    <source>
        <dbReference type="ARBA" id="ARBA00023002"/>
    </source>
</evidence>
<evidence type="ECO:0000313" key="14">
    <source>
        <dbReference type="Proteomes" id="UP000244912"/>
    </source>
</evidence>